<reference evidence="3" key="1">
    <citation type="submission" date="2022-11" db="UniProtKB">
        <authorList>
            <consortium name="WormBaseParasite"/>
        </authorList>
    </citation>
    <scope>IDENTIFICATION</scope>
</reference>
<evidence type="ECO:0000313" key="2">
    <source>
        <dbReference type="Proteomes" id="UP000887540"/>
    </source>
</evidence>
<sequence length="73" mass="7279">MDFVPALFIQLHKNVPIAVQAAAVYAVLHLHLPLVLMLIQGAPPTGAPPTGAPPTGAPPTGGPTGAPPPAMTT</sequence>
<protein>
    <submittedName>
        <fullName evidence="3">Uncharacterized protein</fullName>
    </submittedName>
</protein>
<dbReference type="Proteomes" id="UP000887540">
    <property type="component" value="Unplaced"/>
</dbReference>
<name>A0A914DTE3_9BILA</name>
<organism evidence="2 3">
    <name type="scientific">Acrobeloides nanus</name>
    <dbReference type="NCBI Taxonomy" id="290746"/>
    <lineage>
        <taxon>Eukaryota</taxon>
        <taxon>Metazoa</taxon>
        <taxon>Ecdysozoa</taxon>
        <taxon>Nematoda</taxon>
        <taxon>Chromadorea</taxon>
        <taxon>Rhabditida</taxon>
        <taxon>Tylenchina</taxon>
        <taxon>Cephalobomorpha</taxon>
        <taxon>Cephaloboidea</taxon>
        <taxon>Cephalobidae</taxon>
        <taxon>Acrobeloides</taxon>
    </lineage>
</organism>
<accession>A0A914DTE3</accession>
<evidence type="ECO:0000256" key="1">
    <source>
        <dbReference type="SAM" id="MobiDB-lite"/>
    </source>
</evidence>
<dbReference type="AlphaFoldDB" id="A0A914DTE3"/>
<dbReference type="WBParaSite" id="ACRNAN_scaffold3791.g15466.t1">
    <property type="protein sequence ID" value="ACRNAN_scaffold3791.g15466.t1"/>
    <property type="gene ID" value="ACRNAN_scaffold3791.g15466"/>
</dbReference>
<proteinExistence type="predicted"/>
<feature type="compositionally biased region" description="Pro residues" evidence="1">
    <location>
        <begin position="45"/>
        <end position="73"/>
    </location>
</feature>
<keyword evidence="2" id="KW-1185">Reference proteome</keyword>
<evidence type="ECO:0000313" key="3">
    <source>
        <dbReference type="WBParaSite" id="ACRNAN_scaffold3791.g15466.t1"/>
    </source>
</evidence>
<feature type="region of interest" description="Disordered" evidence="1">
    <location>
        <begin position="43"/>
        <end position="73"/>
    </location>
</feature>